<keyword evidence="4" id="KW-1185">Reference proteome</keyword>
<evidence type="ECO:0000256" key="1">
    <source>
        <dbReference type="SAM" id="Coils"/>
    </source>
</evidence>
<comment type="caution">
    <text evidence="3">The sequence shown here is derived from an EMBL/GenBank/DDBJ whole genome shotgun (WGS) entry which is preliminary data.</text>
</comment>
<feature type="region of interest" description="Disordered" evidence="2">
    <location>
        <begin position="273"/>
        <end position="293"/>
    </location>
</feature>
<dbReference type="AlphaFoldDB" id="A0AAN6K058"/>
<evidence type="ECO:0000256" key="2">
    <source>
        <dbReference type="SAM" id="MobiDB-lite"/>
    </source>
</evidence>
<feature type="coiled-coil region" evidence="1">
    <location>
        <begin position="54"/>
        <end position="88"/>
    </location>
</feature>
<proteinExistence type="predicted"/>
<keyword evidence="1" id="KW-0175">Coiled coil</keyword>
<gene>
    <name evidence="3" type="ORF">LTR91_021517</name>
</gene>
<reference evidence="3" key="1">
    <citation type="submission" date="2023-06" db="EMBL/GenBank/DDBJ databases">
        <title>Black Yeasts Isolated from many extreme environments.</title>
        <authorList>
            <person name="Coleine C."/>
            <person name="Stajich J.E."/>
            <person name="Selbmann L."/>
        </authorList>
    </citation>
    <scope>NUCLEOTIDE SEQUENCE</scope>
    <source>
        <strain evidence="3">CCFEE 5200</strain>
    </source>
</reference>
<name>A0AAN6K058_9PEZI</name>
<sequence>MAHQQIAEYYARQRHLKDILARRDHMQAVQDGMNKRRNKFGSMHEQPTAAELRIRELELAITGHQDQLKAKQNDADAMAKELQEQRAISKEVREDSVLTLSDLKRVLRDQRFGITRIHGLGANHAEKDQYPIVHGRTGAPDLGSKNLRAEISRLQIQLATAKDGHDATKVELIASKEERASLRCRVTKFAKLKNSLDTKVAALTREVDEVGRGYSDKEAEKRKVEGLLEREKKRRREAEAMLGPDGKRCKKCNPEIINLEQDAGLETTITQPDRVRQSHHHQEGVTSSTHLPPTASLDVIGAFLARLAHGPAREQVRPVPRSWRTNGDWQFDTGVAQRRLGP</sequence>
<feature type="coiled-coil region" evidence="1">
    <location>
        <begin position="214"/>
        <end position="241"/>
    </location>
</feature>
<organism evidence="3 4">
    <name type="scientific">Friedmanniomyces endolithicus</name>
    <dbReference type="NCBI Taxonomy" id="329885"/>
    <lineage>
        <taxon>Eukaryota</taxon>
        <taxon>Fungi</taxon>
        <taxon>Dikarya</taxon>
        <taxon>Ascomycota</taxon>
        <taxon>Pezizomycotina</taxon>
        <taxon>Dothideomycetes</taxon>
        <taxon>Dothideomycetidae</taxon>
        <taxon>Mycosphaerellales</taxon>
        <taxon>Teratosphaeriaceae</taxon>
        <taxon>Friedmanniomyces</taxon>
    </lineage>
</organism>
<evidence type="ECO:0000313" key="4">
    <source>
        <dbReference type="Proteomes" id="UP001175353"/>
    </source>
</evidence>
<protein>
    <submittedName>
        <fullName evidence="3">Uncharacterized protein</fullName>
    </submittedName>
</protein>
<dbReference type="EMBL" id="JAUJLE010000387">
    <property type="protein sequence ID" value="KAK0958044.1"/>
    <property type="molecule type" value="Genomic_DNA"/>
</dbReference>
<evidence type="ECO:0000313" key="3">
    <source>
        <dbReference type="EMBL" id="KAK0958044.1"/>
    </source>
</evidence>
<dbReference type="Proteomes" id="UP001175353">
    <property type="component" value="Unassembled WGS sequence"/>
</dbReference>
<feature type="compositionally biased region" description="Basic and acidic residues" evidence="2">
    <location>
        <begin position="273"/>
        <end position="283"/>
    </location>
</feature>
<accession>A0AAN6K058</accession>